<evidence type="ECO:0000313" key="1">
    <source>
        <dbReference type="EMBL" id="KAF2750481.1"/>
    </source>
</evidence>
<protein>
    <submittedName>
        <fullName evidence="1">Uncharacterized protein</fullName>
    </submittedName>
</protein>
<name>A0A6A6VMP3_9PLEO</name>
<dbReference type="Proteomes" id="UP000799440">
    <property type="component" value="Unassembled WGS sequence"/>
</dbReference>
<organism evidence="1 2">
    <name type="scientific">Sporormia fimetaria CBS 119925</name>
    <dbReference type="NCBI Taxonomy" id="1340428"/>
    <lineage>
        <taxon>Eukaryota</taxon>
        <taxon>Fungi</taxon>
        <taxon>Dikarya</taxon>
        <taxon>Ascomycota</taxon>
        <taxon>Pezizomycotina</taxon>
        <taxon>Dothideomycetes</taxon>
        <taxon>Pleosporomycetidae</taxon>
        <taxon>Pleosporales</taxon>
        <taxon>Sporormiaceae</taxon>
        <taxon>Sporormia</taxon>
    </lineage>
</organism>
<proteinExistence type="predicted"/>
<keyword evidence="2" id="KW-1185">Reference proteome</keyword>
<evidence type="ECO:0000313" key="2">
    <source>
        <dbReference type="Proteomes" id="UP000799440"/>
    </source>
</evidence>
<dbReference type="EMBL" id="MU006564">
    <property type="protein sequence ID" value="KAF2750481.1"/>
    <property type="molecule type" value="Genomic_DNA"/>
</dbReference>
<sequence>MVPYSKLLAPRTLSMMSCAVLGGTYLMVKSRAVAVKRRQRAAGDYSVDVDRSAGVRSFNACREHMECGARNPYGADAQKTTAFFNYQNPKSKRIGGSMWLDRAESAVHEAEQQADAVVVYIYPTHSSGWAPDSGPVLICSACCGNAN</sequence>
<accession>A0A6A6VMP3</accession>
<dbReference type="AlphaFoldDB" id="A0A6A6VMP3"/>
<dbReference type="OrthoDB" id="5412893at2759"/>
<gene>
    <name evidence="1" type="ORF">M011DRAFT_244017</name>
</gene>
<reference evidence="1" key="1">
    <citation type="journal article" date="2020" name="Stud. Mycol.">
        <title>101 Dothideomycetes genomes: a test case for predicting lifestyles and emergence of pathogens.</title>
        <authorList>
            <person name="Haridas S."/>
            <person name="Albert R."/>
            <person name="Binder M."/>
            <person name="Bloem J."/>
            <person name="Labutti K."/>
            <person name="Salamov A."/>
            <person name="Andreopoulos B."/>
            <person name="Baker S."/>
            <person name="Barry K."/>
            <person name="Bills G."/>
            <person name="Bluhm B."/>
            <person name="Cannon C."/>
            <person name="Castanera R."/>
            <person name="Culley D."/>
            <person name="Daum C."/>
            <person name="Ezra D."/>
            <person name="Gonzalez J."/>
            <person name="Henrissat B."/>
            <person name="Kuo A."/>
            <person name="Liang C."/>
            <person name="Lipzen A."/>
            <person name="Lutzoni F."/>
            <person name="Magnuson J."/>
            <person name="Mondo S."/>
            <person name="Nolan M."/>
            <person name="Ohm R."/>
            <person name="Pangilinan J."/>
            <person name="Park H.-J."/>
            <person name="Ramirez L."/>
            <person name="Alfaro M."/>
            <person name="Sun H."/>
            <person name="Tritt A."/>
            <person name="Yoshinaga Y."/>
            <person name="Zwiers L.-H."/>
            <person name="Turgeon B."/>
            <person name="Goodwin S."/>
            <person name="Spatafora J."/>
            <person name="Crous P."/>
            <person name="Grigoriev I."/>
        </authorList>
    </citation>
    <scope>NUCLEOTIDE SEQUENCE</scope>
    <source>
        <strain evidence="1">CBS 119925</strain>
    </source>
</reference>